<dbReference type="PROSITE" id="PS00763">
    <property type="entry name" value="GLUTATHIONE_PEROXID_2"/>
    <property type="match status" value="1"/>
</dbReference>
<proteinExistence type="inferred from homology"/>
<dbReference type="GO" id="GO:0034599">
    <property type="term" value="P:cellular response to oxidative stress"/>
    <property type="evidence" value="ECO:0007669"/>
    <property type="project" value="TreeGrafter"/>
</dbReference>
<dbReference type="FunFam" id="3.40.30.10:FF:000010">
    <property type="entry name" value="Glutathione peroxidase"/>
    <property type="match status" value="1"/>
</dbReference>
<keyword evidence="8" id="KW-1185">Reference proteome</keyword>
<comment type="caution">
    <text evidence="7">The sequence shown here is derived from an EMBL/GenBank/DDBJ whole genome shotgun (WGS) entry which is preliminary data.</text>
</comment>
<dbReference type="PROSITE" id="PS00460">
    <property type="entry name" value="GLUTATHIONE_PEROXID_1"/>
    <property type="match status" value="1"/>
</dbReference>
<dbReference type="InterPro" id="IPR029759">
    <property type="entry name" value="GPX_AS"/>
</dbReference>
<protein>
    <recommendedName>
        <fullName evidence="5">Glutathione peroxidase</fullName>
    </recommendedName>
</protein>
<dbReference type="STRING" id="915059.NH26_04770"/>
<evidence type="ECO:0000313" key="7">
    <source>
        <dbReference type="EMBL" id="OHX65710.1"/>
    </source>
</evidence>
<dbReference type="PANTHER" id="PTHR11592:SF78">
    <property type="entry name" value="GLUTATHIONE PEROXIDASE"/>
    <property type="match status" value="1"/>
</dbReference>
<comment type="similarity">
    <text evidence="1 5">Belongs to the glutathione peroxidase family.</text>
</comment>
<sequence>MSAQFYSFTAQNPQGNDIQMSDFEGKVILVVNTATQCGLTPQFDGLEGLFQKYKEKDFIVLGFPCNQFAGQEPLSNDDMEATCKLNHGVTFPLMKKIDVNGGDAHPLFSYLKKALPGTLVNSIKWNFTKFLIGKDGTPLKRYSPTTKPESIENDILKALNA</sequence>
<dbReference type="PROSITE" id="PS51352">
    <property type="entry name" value="THIOREDOXIN_2"/>
    <property type="match status" value="1"/>
</dbReference>
<dbReference type="Pfam" id="PF00255">
    <property type="entry name" value="GSHPx"/>
    <property type="match status" value="1"/>
</dbReference>
<dbReference type="PANTHER" id="PTHR11592">
    <property type="entry name" value="GLUTATHIONE PEROXIDASE"/>
    <property type="match status" value="1"/>
</dbReference>
<dbReference type="GO" id="GO:0004601">
    <property type="term" value="F:peroxidase activity"/>
    <property type="evidence" value="ECO:0007669"/>
    <property type="project" value="UniProtKB-KW"/>
</dbReference>
<dbReference type="SUPFAM" id="SSF52833">
    <property type="entry name" value="Thioredoxin-like"/>
    <property type="match status" value="1"/>
</dbReference>
<dbReference type="InterPro" id="IPR036249">
    <property type="entry name" value="Thioredoxin-like_sf"/>
</dbReference>
<name>A0A1S1YXK6_FLAPC</name>
<evidence type="ECO:0000256" key="3">
    <source>
        <dbReference type="ARBA" id="ARBA00023002"/>
    </source>
</evidence>
<dbReference type="Gene3D" id="3.40.30.10">
    <property type="entry name" value="Glutaredoxin"/>
    <property type="match status" value="1"/>
</dbReference>
<dbReference type="EMBL" id="JRYR02000001">
    <property type="protein sequence ID" value="OHX65710.1"/>
    <property type="molecule type" value="Genomic_DNA"/>
</dbReference>
<accession>A0A1S1YXK6</accession>
<dbReference type="InterPro" id="IPR029760">
    <property type="entry name" value="GPX_CS"/>
</dbReference>
<keyword evidence="3 5" id="KW-0560">Oxidoreductase</keyword>
<keyword evidence="2 5" id="KW-0575">Peroxidase</keyword>
<evidence type="ECO:0000256" key="5">
    <source>
        <dbReference type="RuleBase" id="RU000499"/>
    </source>
</evidence>
<dbReference type="OrthoDB" id="9789406at2"/>
<organism evidence="7 8">
    <name type="scientific">Flammeovirga pacifica</name>
    <dbReference type="NCBI Taxonomy" id="915059"/>
    <lineage>
        <taxon>Bacteria</taxon>
        <taxon>Pseudomonadati</taxon>
        <taxon>Bacteroidota</taxon>
        <taxon>Cytophagia</taxon>
        <taxon>Cytophagales</taxon>
        <taxon>Flammeovirgaceae</taxon>
        <taxon>Flammeovirga</taxon>
    </lineage>
</organism>
<dbReference type="PRINTS" id="PR01011">
    <property type="entry name" value="GLUTPROXDASE"/>
</dbReference>
<evidence type="ECO:0000313" key="8">
    <source>
        <dbReference type="Proteomes" id="UP000179797"/>
    </source>
</evidence>
<dbReference type="CDD" id="cd00340">
    <property type="entry name" value="GSH_Peroxidase"/>
    <property type="match status" value="1"/>
</dbReference>
<feature type="domain" description="Thioredoxin" evidence="6">
    <location>
        <begin position="1"/>
        <end position="161"/>
    </location>
</feature>
<evidence type="ECO:0000259" key="6">
    <source>
        <dbReference type="PROSITE" id="PS51352"/>
    </source>
</evidence>
<reference evidence="7 8" key="1">
    <citation type="journal article" date="2012" name="Int. J. Syst. Evol. Microbiol.">
        <title>Flammeovirga pacifica sp. nov., isolated from deep-sea sediment.</title>
        <authorList>
            <person name="Xu H."/>
            <person name="Fu Y."/>
            <person name="Yang N."/>
            <person name="Ding Z."/>
            <person name="Lai Q."/>
            <person name="Zeng R."/>
        </authorList>
    </citation>
    <scope>NUCLEOTIDE SEQUENCE [LARGE SCALE GENOMIC DNA]</scope>
    <source>
        <strain evidence="8">DSM 24597 / LMG 26175 / WPAGA1</strain>
    </source>
</reference>
<feature type="active site" evidence="4">
    <location>
        <position position="37"/>
    </location>
</feature>
<dbReference type="PROSITE" id="PS51355">
    <property type="entry name" value="GLUTATHIONE_PEROXID_3"/>
    <property type="match status" value="1"/>
</dbReference>
<evidence type="ECO:0000256" key="2">
    <source>
        <dbReference type="ARBA" id="ARBA00022559"/>
    </source>
</evidence>
<dbReference type="InterPro" id="IPR013766">
    <property type="entry name" value="Thioredoxin_domain"/>
</dbReference>
<dbReference type="RefSeq" id="WP_044222287.1">
    <property type="nucleotide sequence ID" value="NZ_JRYR02000001.1"/>
</dbReference>
<gene>
    <name evidence="7" type="ORF">NH26_04770</name>
</gene>
<evidence type="ECO:0000256" key="4">
    <source>
        <dbReference type="PIRSR" id="PIRSR000303-1"/>
    </source>
</evidence>
<dbReference type="AlphaFoldDB" id="A0A1S1YXK6"/>
<evidence type="ECO:0000256" key="1">
    <source>
        <dbReference type="ARBA" id="ARBA00006926"/>
    </source>
</evidence>
<dbReference type="InterPro" id="IPR000889">
    <property type="entry name" value="Glutathione_peroxidase"/>
</dbReference>
<dbReference type="Proteomes" id="UP000179797">
    <property type="component" value="Unassembled WGS sequence"/>
</dbReference>
<dbReference type="PIRSF" id="PIRSF000303">
    <property type="entry name" value="Glutathion_perox"/>
    <property type="match status" value="1"/>
</dbReference>